<dbReference type="SMART" id="SM00387">
    <property type="entry name" value="HATPase_c"/>
    <property type="match status" value="1"/>
</dbReference>
<proteinExistence type="predicted"/>
<dbReference type="SMART" id="SM00388">
    <property type="entry name" value="HisKA"/>
    <property type="match status" value="1"/>
</dbReference>
<sequence length="284" mass="30801">MEPDIPPLDDQQLREAFKLFSETSERLSGAYAELQGQVARLSAELAAANGELARRERLSILGEVAAKLAHQLRTPLATALLYVGHLARPGLAEADRVRFADKTLGRLRYLERLIQDMLAFVKGQQGRRTLFAVHALADEVWQAIEPQAATLEVAVQLHREGDDERIEADRQALQGALINLLENAVQASRPGDTVTFTVVTGTAFVAFRVADQGHGIAEADRERLFEPFFTTRGEGSGLGLAIVKQTADAHGGWVEVESEPGQGSRFALFLPVAGRADAKGGQDA</sequence>
<dbReference type="RefSeq" id="WP_131445210.1">
    <property type="nucleotide sequence ID" value="NZ_SJZB01000018.1"/>
</dbReference>
<evidence type="ECO:0000256" key="2">
    <source>
        <dbReference type="ARBA" id="ARBA00012438"/>
    </source>
</evidence>
<evidence type="ECO:0000313" key="9">
    <source>
        <dbReference type="EMBL" id="TCJ16282.1"/>
    </source>
</evidence>
<evidence type="ECO:0000256" key="6">
    <source>
        <dbReference type="ARBA" id="ARBA00023012"/>
    </source>
</evidence>
<dbReference type="Gene3D" id="3.30.565.10">
    <property type="entry name" value="Histidine kinase-like ATPase, C-terminal domain"/>
    <property type="match status" value="1"/>
</dbReference>
<dbReference type="EMBL" id="SJZB01000018">
    <property type="protein sequence ID" value="TCJ16282.1"/>
    <property type="molecule type" value="Genomic_DNA"/>
</dbReference>
<dbReference type="SUPFAM" id="SSF47384">
    <property type="entry name" value="Homodimeric domain of signal transducing histidine kinase"/>
    <property type="match status" value="1"/>
</dbReference>
<evidence type="ECO:0000256" key="4">
    <source>
        <dbReference type="ARBA" id="ARBA00022679"/>
    </source>
</evidence>
<dbReference type="OrthoDB" id="6114847at2"/>
<evidence type="ECO:0000259" key="8">
    <source>
        <dbReference type="PROSITE" id="PS50109"/>
    </source>
</evidence>
<dbReference type="CDD" id="cd00082">
    <property type="entry name" value="HisKA"/>
    <property type="match status" value="1"/>
</dbReference>
<dbReference type="GO" id="GO:0000155">
    <property type="term" value="F:phosphorelay sensor kinase activity"/>
    <property type="evidence" value="ECO:0007669"/>
    <property type="project" value="InterPro"/>
</dbReference>
<keyword evidence="5 9" id="KW-0418">Kinase</keyword>
<dbReference type="PROSITE" id="PS50109">
    <property type="entry name" value="HIS_KIN"/>
    <property type="match status" value="1"/>
</dbReference>
<evidence type="ECO:0000256" key="5">
    <source>
        <dbReference type="ARBA" id="ARBA00022777"/>
    </source>
</evidence>
<evidence type="ECO:0000256" key="1">
    <source>
        <dbReference type="ARBA" id="ARBA00000085"/>
    </source>
</evidence>
<evidence type="ECO:0000256" key="3">
    <source>
        <dbReference type="ARBA" id="ARBA00022553"/>
    </source>
</evidence>
<dbReference type="Pfam" id="PF00512">
    <property type="entry name" value="HisKA"/>
    <property type="match status" value="1"/>
</dbReference>
<dbReference type="Proteomes" id="UP000295443">
    <property type="component" value="Unassembled WGS sequence"/>
</dbReference>
<dbReference type="InterPro" id="IPR003594">
    <property type="entry name" value="HATPase_dom"/>
</dbReference>
<keyword evidence="7" id="KW-0175">Coiled coil</keyword>
<dbReference type="SUPFAM" id="SSF55874">
    <property type="entry name" value="ATPase domain of HSP90 chaperone/DNA topoisomerase II/histidine kinase"/>
    <property type="match status" value="1"/>
</dbReference>
<dbReference type="PANTHER" id="PTHR43711">
    <property type="entry name" value="TWO-COMPONENT HISTIDINE KINASE"/>
    <property type="match status" value="1"/>
</dbReference>
<name>A0A4V2NW79_9PROT</name>
<dbReference type="EC" id="2.7.13.3" evidence="2"/>
<feature type="coiled-coil region" evidence="7">
    <location>
        <begin position="24"/>
        <end position="58"/>
    </location>
</feature>
<dbReference type="InterPro" id="IPR005467">
    <property type="entry name" value="His_kinase_dom"/>
</dbReference>
<comment type="caution">
    <text evidence="9">The sequence shown here is derived from an EMBL/GenBank/DDBJ whole genome shotgun (WGS) entry which is preliminary data.</text>
</comment>
<keyword evidence="6" id="KW-0902">Two-component regulatory system</keyword>
<dbReference type="InterPro" id="IPR036890">
    <property type="entry name" value="HATPase_C_sf"/>
</dbReference>
<dbReference type="AlphaFoldDB" id="A0A4V2NW79"/>
<dbReference type="InterPro" id="IPR004358">
    <property type="entry name" value="Sig_transdc_His_kin-like_C"/>
</dbReference>
<feature type="domain" description="Histidine kinase" evidence="8">
    <location>
        <begin position="67"/>
        <end position="274"/>
    </location>
</feature>
<protein>
    <recommendedName>
        <fullName evidence="2">histidine kinase</fullName>
        <ecNumber evidence="2">2.7.13.3</ecNumber>
    </recommendedName>
</protein>
<evidence type="ECO:0000313" key="10">
    <source>
        <dbReference type="Proteomes" id="UP000295443"/>
    </source>
</evidence>
<dbReference type="PRINTS" id="PR00344">
    <property type="entry name" value="BCTRLSENSOR"/>
</dbReference>
<keyword evidence="10" id="KW-1185">Reference proteome</keyword>
<reference evidence="9 10" key="1">
    <citation type="submission" date="2019-03" db="EMBL/GenBank/DDBJ databases">
        <title>Genome sequence of Thiobacillaceae bacterium LSR1, a sulfur-oxidizing bacterium isolated from freshwater sediment.</title>
        <authorList>
            <person name="Li S."/>
        </authorList>
    </citation>
    <scope>NUCLEOTIDE SEQUENCE [LARGE SCALE GENOMIC DNA]</scope>
    <source>
        <strain evidence="9 10">LSR1</strain>
    </source>
</reference>
<dbReference type="InterPro" id="IPR003661">
    <property type="entry name" value="HisK_dim/P_dom"/>
</dbReference>
<accession>A0A4V2NW79</accession>
<keyword evidence="4" id="KW-0808">Transferase</keyword>
<dbReference type="Gene3D" id="1.10.287.130">
    <property type="match status" value="1"/>
</dbReference>
<dbReference type="Pfam" id="PF02518">
    <property type="entry name" value="HATPase_c"/>
    <property type="match status" value="1"/>
</dbReference>
<evidence type="ECO:0000256" key="7">
    <source>
        <dbReference type="SAM" id="Coils"/>
    </source>
</evidence>
<dbReference type="InterPro" id="IPR036097">
    <property type="entry name" value="HisK_dim/P_sf"/>
</dbReference>
<dbReference type="InterPro" id="IPR050736">
    <property type="entry name" value="Sensor_HK_Regulatory"/>
</dbReference>
<keyword evidence="3" id="KW-0597">Phosphoprotein</keyword>
<dbReference type="PANTHER" id="PTHR43711:SF28">
    <property type="entry name" value="SENSOR HISTIDINE KINASE YXDK"/>
    <property type="match status" value="1"/>
</dbReference>
<organism evidence="9 10">
    <name type="scientific">Parasulfuritortus cantonensis</name>
    <dbReference type="NCBI Taxonomy" id="2528202"/>
    <lineage>
        <taxon>Bacteria</taxon>
        <taxon>Pseudomonadati</taxon>
        <taxon>Pseudomonadota</taxon>
        <taxon>Betaproteobacteria</taxon>
        <taxon>Nitrosomonadales</taxon>
        <taxon>Thiobacillaceae</taxon>
        <taxon>Parasulfuritortus</taxon>
    </lineage>
</organism>
<comment type="catalytic activity">
    <reaction evidence="1">
        <text>ATP + protein L-histidine = ADP + protein N-phospho-L-histidine.</text>
        <dbReference type="EC" id="2.7.13.3"/>
    </reaction>
</comment>
<gene>
    <name evidence="9" type="ORF">EZJ19_05100</name>
</gene>
<dbReference type="CDD" id="cd00075">
    <property type="entry name" value="HATPase"/>
    <property type="match status" value="1"/>
</dbReference>